<evidence type="ECO:0000256" key="8">
    <source>
        <dbReference type="PROSITE-ProRule" id="PRU00027"/>
    </source>
</evidence>
<dbReference type="EnsemblProtists" id="Phyra77862">
    <property type="protein sequence ID" value="Phyra77862"/>
    <property type="gene ID" value="Phyra77862"/>
</dbReference>
<dbReference type="VEuPathDB" id="FungiDB:KRP22_4925"/>
<dbReference type="OrthoDB" id="4951847at2759"/>
<keyword evidence="7" id="KW-0539">Nucleus</keyword>
<dbReference type="InParanoid" id="H3GMU2"/>
<dbReference type="GeneID" id="94225853"/>
<evidence type="ECO:0000256" key="3">
    <source>
        <dbReference type="ARBA" id="ARBA00022771"/>
    </source>
</evidence>
<dbReference type="InterPro" id="IPR003656">
    <property type="entry name" value="Znf_BED"/>
</dbReference>
<keyword evidence="2" id="KW-0479">Metal-binding</keyword>
<keyword evidence="3 8" id="KW-0863">Zinc-finger</keyword>
<feature type="compositionally biased region" description="Polar residues" evidence="9">
    <location>
        <begin position="95"/>
        <end position="106"/>
    </location>
</feature>
<dbReference type="GO" id="GO:0005634">
    <property type="term" value="C:nucleus"/>
    <property type="evidence" value="ECO:0007669"/>
    <property type="project" value="UniProtKB-SubCell"/>
</dbReference>
<accession>H3GMU2</accession>
<evidence type="ECO:0000256" key="2">
    <source>
        <dbReference type="ARBA" id="ARBA00022723"/>
    </source>
</evidence>
<dbReference type="PANTHER" id="PTHR46481:SF10">
    <property type="entry name" value="ZINC FINGER BED DOMAIN-CONTAINING PROTEIN 39"/>
    <property type="match status" value="1"/>
</dbReference>
<keyword evidence="4" id="KW-0862">Zinc</keyword>
<evidence type="ECO:0000259" key="10">
    <source>
        <dbReference type="PROSITE" id="PS50808"/>
    </source>
</evidence>
<dbReference type="OMA" id="HPAMYTA"/>
<dbReference type="PROSITE" id="PS50808">
    <property type="entry name" value="ZF_BED"/>
    <property type="match status" value="1"/>
</dbReference>
<name>H3GMU2_PHYRM</name>
<feature type="domain" description="BED-type" evidence="10">
    <location>
        <begin position="3"/>
        <end position="52"/>
    </location>
</feature>
<evidence type="ECO:0000313" key="11">
    <source>
        <dbReference type="EnsemblProtists" id="Phyra77862"/>
    </source>
</evidence>
<dbReference type="InterPro" id="IPR052035">
    <property type="entry name" value="ZnF_BED_domain_contain"/>
</dbReference>
<evidence type="ECO:0000313" key="12">
    <source>
        <dbReference type="Proteomes" id="UP000005238"/>
    </source>
</evidence>
<dbReference type="InterPro" id="IPR007021">
    <property type="entry name" value="DUF659"/>
</dbReference>
<dbReference type="Pfam" id="PF02892">
    <property type="entry name" value="zf-BED"/>
    <property type="match status" value="1"/>
</dbReference>
<dbReference type="Proteomes" id="UP000005238">
    <property type="component" value="Unassembled WGS sequence"/>
</dbReference>
<dbReference type="Pfam" id="PF04937">
    <property type="entry name" value="DUF659"/>
    <property type="match status" value="1"/>
</dbReference>
<protein>
    <recommendedName>
        <fullName evidence="10">BED-type domain-containing protein</fullName>
    </recommendedName>
</protein>
<feature type="region of interest" description="Disordered" evidence="9">
    <location>
        <begin position="61"/>
        <end position="118"/>
    </location>
</feature>
<dbReference type="InterPro" id="IPR012337">
    <property type="entry name" value="RNaseH-like_sf"/>
</dbReference>
<keyword evidence="5" id="KW-0805">Transcription regulation</keyword>
<reference evidence="12" key="1">
    <citation type="journal article" date="2006" name="Science">
        <title>Phytophthora genome sequences uncover evolutionary origins and mechanisms of pathogenesis.</title>
        <authorList>
            <person name="Tyler B.M."/>
            <person name="Tripathy S."/>
            <person name="Zhang X."/>
            <person name="Dehal P."/>
            <person name="Jiang R.H."/>
            <person name="Aerts A."/>
            <person name="Arredondo F.D."/>
            <person name="Baxter L."/>
            <person name="Bensasson D."/>
            <person name="Beynon J.L."/>
            <person name="Chapman J."/>
            <person name="Damasceno C.M."/>
            <person name="Dorrance A.E."/>
            <person name="Dou D."/>
            <person name="Dickerman A.W."/>
            <person name="Dubchak I.L."/>
            <person name="Garbelotto M."/>
            <person name="Gijzen M."/>
            <person name="Gordon S.G."/>
            <person name="Govers F."/>
            <person name="Grunwald N.J."/>
            <person name="Huang W."/>
            <person name="Ivors K.L."/>
            <person name="Jones R.W."/>
            <person name="Kamoun S."/>
            <person name="Krampis K."/>
            <person name="Lamour K.H."/>
            <person name="Lee M.K."/>
            <person name="McDonald W.H."/>
            <person name="Medina M."/>
            <person name="Meijer H.J."/>
            <person name="Nordberg E.K."/>
            <person name="Maclean D.J."/>
            <person name="Ospina-Giraldo M.D."/>
            <person name="Morris P.F."/>
            <person name="Phuntumart V."/>
            <person name="Putnam N.H."/>
            <person name="Rash S."/>
            <person name="Rose J.K."/>
            <person name="Sakihama Y."/>
            <person name="Salamov A.A."/>
            <person name="Savidor A."/>
            <person name="Scheuring C.F."/>
            <person name="Smith B.M."/>
            <person name="Sobral B.W."/>
            <person name="Terry A."/>
            <person name="Torto-Alalibo T.A."/>
            <person name="Win J."/>
            <person name="Xu Z."/>
            <person name="Zhang H."/>
            <person name="Grigoriev I.V."/>
            <person name="Rokhsar D.S."/>
            <person name="Boore J.L."/>
        </authorList>
    </citation>
    <scope>NUCLEOTIDE SEQUENCE [LARGE SCALE GENOMIC DNA]</scope>
    <source>
        <strain evidence="12">Pr102</strain>
    </source>
</reference>
<evidence type="ECO:0000256" key="4">
    <source>
        <dbReference type="ARBA" id="ARBA00022833"/>
    </source>
</evidence>
<dbReference type="EMBL" id="DS566024">
    <property type="status" value="NOT_ANNOTATED_CDS"/>
    <property type="molecule type" value="Genomic_DNA"/>
</dbReference>
<proteinExistence type="predicted"/>
<comment type="subcellular location">
    <subcellularLocation>
        <location evidence="1">Nucleus</location>
    </subcellularLocation>
</comment>
<evidence type="ECO:0000256" key="9">
    <source>
        <dbReference type="SAM" id="MobiDB-lite"/>
    </source>
</evidence>
<dbReference type="RefSeq" id="XP_067746616.1">
    <property type="nucleotide sequence ID" value="XM_067890036.1"/>
</dbReference>
<sequence>MPRPPSPLWEHFRKDMANKRATCKYCDLNMCGLITRMRMHLARKCSSCPAPIKAEMFAEISRKLDRSTSPRSKKPRTKIEPVQSPAQAHVHELPPTQTETTGQVIQTVSPSSPPPSTSVAVLDDKSDLDGYVARAVFGAGLPVATVENPSFAKLLKRMNPSYDPPSACVLATSVLDLEYSEVQIKLRAEVLDATAVSVGVETWGAASQKRLLMSCVISTPSPAVFGFESPGDIPHTPEVLVDRIENIMTQIGTGRVSVIVMDTTESMKQASLTLQNKYPGITFLPSCAHTMTAMMTEMLAQPVIATTLDTCKQLARFFAQDHVARNAIARVSEQMQSMEGSVPMSDPDDTSPSGLLDTLFAIERNRHSLDILVAENGTLDNLSTHVKDRIIGQAFWEEVSMFTGFFEPFLEVLKMFESDYPLLSTFYHRFTLLWGHLEKYGSLASKFQHIMSGCWQSIQHPAMYTAYLLDPRFPPSSLSGEATSEALAYIKRTSNAEVYGSIVDEMTRFTARTGLFADDAIWESAQKCSPLHWWKGFIGSSCPNLQPVALRTLGFPASSGLSKSKRDMFEKIQAMNAKHMNEEQASKAAVVYLNSNLSSDVEHGVANETLV</sequence>
<evidence type="ECO:0000256" key="7">
    <source>
        <dbReference type="ARBA" id="ARBA00023242"/>
    </source>
</evidence>
<reference evidence="11" key="2">
    <citation type="submission" date="2015-06" db="UniProtKB">
        <authorList>
            <consortium name="EnsemblProtists"/>
        </authorList>
    </citation>
    <scope>IDENTIFICATION</scope>
    <source>
        <strain evidence="11">Pr102</strain>
    </source>
</reference>
<dbReference type="GO" id="GO:0008270">
    <property type="term" value="F:zinc ion binding"/>
    <property type="evidence" value="ECO:0007669"/>
    <property type="project" value="UniProtKB-KW"/>
</dbReference>
<dbReference type="AlphaFoldDB" id="H3GMU2"/>
<dbReference type="PANTHER" id="PTHR46481">
    <property type="entry name" value="ZINC FINGER BED DOMAIN-CONTAINING PROTEIN 4"/>
    <property type="match status" value="1"/>
</dbReference>
<keyword evidence="12" id="KW-1185">Reference proteome</keyword>
<keyword evidence="6" id="KW-0804">Transcription</keyword>
<dbReference type="GO" id="GO:0003677">
    <property type="term" value="F:DNA binding"/>
    <property type="evidence" value="ECO:0007669"/>
    <property type="project" value="InterPro"/>
</dbReference>
<organism evidence="11 12">
    <name type="scientific">Phytophthora ramorum</name>
    <name type="common">Sudden oak death agent</name>
    <dbReference type="NCBI Taxonomy" id="164328"/>
    <lineage>
        <taxon>Eukaryota</taxon>
        <taxon>Sar</taxon>
        <taxon>Stramenopiles</taxon>
        <taxon>Oomycota</taxon>
        <taxon>Peronosporomycetes</taxon>
        <taxon>Peronosporales</taxon>
        <taxon>Peronosporaceae</taxon>
        <taxon>Phytophthora</taxon>
    </lineage>
</organism>
<evidence type="ECO:0000256" key="5">
    <source>
        <dbReference type="ARBA" id="ARBA00023015"/>
    </source>
</evidence>
<dbReference type="SUPFAM" id="SSF53098">
    <property type="entry name" value="Ribonuclease H-like"/>
    <property type="match status" value="1"/>
</dbReference>
<evidence type="ECO:0000256" key="6">
    <source>
        <dbReference type="ARBA" id="ARBA00023163"/>
    </source>
</evidence>
<dbReference type="HOGENOM" id="CLU_014868_0_0_1"/>
<dbReference type="VEuPathDB" id="FungiDB:KRP23_5013"/>
<dbReference type="eggNOG" id="ENOG502QRSI">
    <property type="taxonomic scope" value="Eukaryota"/>
</dbReference>
<evidence type="ECO:0000256" key="1">
    <source>
        <dbReference type="ARBA" id="ARBA00004123"/>
    </source>
</evidence>